<dbReference type="Pfam" id="PF00561">
    <property type="entry name" value="Abhydrolase_1"/>
    <property type="match status" value="1"/>
</dbReference>
<keyword evidence="4" id="KW-1185">Reference proteome</keyword>
<comment type="caution">
    <text evidence="3">The sequence shown here is derived from an EMBL/GenBank/DDBJ whole genome shotgun (WGS) entry which is preliminary data.</text>
</comment>
<dbReference type="InterPro" id="IPR054518">
    <property type="entry name" value="ABHD16_N"/>
</dbReference>
<dbReference type="GO" id="GO:0006660">
    <property type="term" value="P:phosphatidylserine catabolic process"/>
    <property type="evidence" value="ECO:0007669"/>
    <property type="project" value="TreeGrafter"/>
</dbReference>
<reference evidence="3 4" key="1">
    <citation type="submission" date="2022-12" db="EMBL/GenBank/DDBJ databases">
        <title>Chromosome-level genome assembly of true bugs.</title>
        <authorList>
            <person name="Ma L."/>
            <person name="Li H."/>
        </authorList>
    </citation>
    <scope>NUCLEOTIDE SEQUENCE [LARGE SCALE GENOMIC DNA]</scope>
    <source>
        <strain evidence="3">Lab_2022b</strain>
    </source>
</reference>
<dbReference type="PANTHER" id="PTHR12277">
    <property type="entry name" value="ALPHA/BETA HYDROLASE DOMAIN-CONTAINING PROTEIN"/>
    <property type="match status" value="1"/>
</dbReference>
<dbReference type="AlphaFoldDB" id="A0AAW1CY37"/>
<dbReference type="Gene3D" id="3.40.50.1820">
    <property type="entry name" value="alpha/beta hydrolase"/>
    <property type="match status" value="1"/>
</dbReference>
<accession>A0AAW1CY37</accession>
<protein>
    <recommendedName>
        <fullName evidence="5">AB hydrolase-1 domain-containing protein</fullName>
    </recommendedName>
</protein>
<sequence length="590" mass="67774">MSQENNPNNDNEKIRIFDLECLFNDEDDDTDIDDEGDIWNDSWLRSSDSLINFFDDYNNNSNKVLKIESEINIRARRIKKSKLKQKLLKESINKKKTSFLSFMKKIQFCKNLGLYTSPLIMLCLYRRGYFCIDGMMSLTKLSVSLGVIISTSYCIRSYGRINNPRYTEFLSKLDDVKKNPCERTLKNIKNYDFEFESWPVEYEYNQSLAVPRRQDPSGWRSSIASIIRSPCSVIGYMVIHTFGIRMIYPGSTSILNYILFNVLLDGRKALIEGMNGIRYKLKTKDANYIDTMFVDKRPRDRNASQEAHKGNTLVICSEGNAGFYENGIMPTAINADFSVLGWNHPGFGCSTGMPYLDQEQNAMETVMQFAIHKLGFPPNQIILYGWSIGGYSTTWAARHYTDVKAVVLDATFDDILPLAVRQMPDMLEPLVKMTIRCYADLNVAENLADYHGPVKLIRRSQDEIIATDPGNLATNRGNMLLTKLLKRRYPQLINNQTEKVLYRWLITTAADQARILEEFNVDREVCKRIISTYVEAQGPRYPYCSLGENMTDEERIRLLLYLAENYMIDYAANHVTPLPARIFGTLTAGL</sequence>
<proteinExistence type="predicted"/>
<dbReference type="GO" id="GO:0004620">
    <property type="term" value="F:phospholipase activity"/>
    <property type="evidence" value="ECO:0007669"/>
    <property type="project" value="TreeGrafter"/>
</dbReference>
<evidence type="ECO:0000313" key="3">
    <source>
        <dbReference type="EMBL" id="KAK9501000.1"/>
    </source>
</evidence>
<dbReference type="EMBL" id="JAPXFL010000010">
    <property type="protein sequence ID" value="KAK9501000.1"/>
    <property type="molecule type" value="Genomic_DNA"/>
</dbReference>
<organism evidence="3 4">
    <name type="scientific">Rhynocoris fuscipes</name>
    <dbReference type="NCBI Taxonomy" id="488301"/>
    <lineage>
        <taxon>Eukaryota</taxon>
        <taxon>Metazoa</taxon>
        <taxon>Ecdysozoa</taxon>
        <taxon>Arthropoda</taxon>
        <taxon>Hexapoda</taxon>
        <taxon>Insecta</taxon>
        <taxon>Pterygota</taxon>
        <taxon>Neoptera</taxon>
        <taxon>Paraneoptera</taxon>
        <taxon>Hemiptera</taxon>
        <taxon>Heteroptera</taxon>
        <taxon>Panheteroptera</taxon>
        <taxon>Cimicomorpha</taxon>
        <taxon>Reduviidae</taxon>
        <taxon>Harpactorinae</taxon>
        <taxon>Harpactorini</taxon>
        <taxon>Rhynocoris</taxon>
    </lineage>
</organism>
<dbReference type="Pfam" id="PF22990">
    <property type="entry name" value="ABHD16_N"/>
    <property type="match status" value="1"/>
</dbReference>
<gene>
    <name evidence="3" type="ORF">O3M35_002141</name>
</gene>
<name>A0AAW1CY37_9HEMI</name>
<dbReference type="InterPro" id="IPR029058">
    <property type="entry name" value="AB_hydrolase_fold"/>
</dbReference>
<dbReference type="GO" id="GO:0012505">
    <property type="term" value="C:endomembrane system"/>
    <property type="evidence" value="ECO:0007669"/>
    <property type="project" value="TreeGrafter"/>
</dbReference>
<evidence type="ECO:0000259" key="1">
    <source>
        <dbReference type="Pfam" id="PF00561"/>
    </source>
</evidence>
<evidence type="ECO:0000313" key="4">
    <source>
        <dbReference type="Proteomes" id="UP001461498"/>
    </source>
</evidence>
<evidence type="ECO:0008006" key="5">
    <source>
        <dbReference type="Google" id="ProtNLM"/>
    </source>
</evidence>
<dbReference type="InterPro" id="IPR000073">
    <property type="entry name" value="AB_hydrolase_1"/>
</dbReference>
<feature type="domain" description="AB hydrolase-1" evidence="1">
    <location>
        <begin position="318"/>
        <end position="428"/>
    </location>
</feature>
<dbReference type="SUPFAM" id="SSF53474">
    <property type="entry name" value="alpha/beta-Hydrolases"/>
    <property type="match status" value="1"/>
</dbReference>
<feature type="domain" description="Phosphatidylserine Lipase ABHD16 N-terminal" evidence="2">
    <location>
        <begin position="101"/>
        <end position="194"/>
    </location>
</feature>
<dbReference type="GO" id="GO:0052651">
    <property type="term" value="P:monoacylglycerol catabolic process"/>
    <property type="evidence" value="ECO:0007669"/>
    <property type="project" value="TreeGrafter"/>
</dbReference>
<dbReference type="GO" id="GO:0047372">
    <property type="term" value="F:monoacylglycerol lipase activity"/>
    <property type="evidence" value="ECO:0007669"/>
    <property type="project" value="TreeGrafter"/>
</dbReference>
<dbReference type="Proteomes" id="UP001461498">
    <property type="component" value="Unassembled WGS sequence"/>
</dbReference>
<dbReference type="PANTHER" id="PTHR12277:SF72">
    <property type="entry name" value="BAT5L PROTEIN"/>
    <property type="match status" value="1"/>
</dbReference>
<evidence type="ECO:0000259" key="2">
    <source>
        <dbReference type="Pfam" id="PF22990"/>
    </source>
</evidence>